<dbReference type="EMBL" id="KV429107">
    <property type="protein sequence ID" value="KZT65336.1"/>
    <property type="molecule type" value="Genomic_DNA"/>
</dbReference>
<protein>
    <submittedName>
        <fullName evidence="1">Uncharacterized protein</fullName>
    </submittedName>
</protein>
<organism evidence="1 2">
    <name type="scientific">Daedalea quercina L-15889</name>
    <dbReference type="NCBI Taxonomy" id="1314783"/>
    <lineage>
        <taxon>Eukaryota</taxon>
        <taxon>Fungi</taxon>
        <taxon>Dikarya</taxon>
        <taxon>Basidiomycota</taxon>
        <taxon>Agaricomycotina</taxon>
        <taxon>Agaricomycetes</taxon>
        <taxon>Polyporales</taxon>
        <taxon>Fomitopsis</taxon>
    </lineage>
</organism>
<sequence>MQSTLPLDCNTGHARSFIKVLSSRRHNPGRPAIVQLAVVGGQCAHFPWCLILVLGSALHKPTEQPRLGTGVAAPPPSVTLSNSRALCLFRMTTNSSIIDQRSAEKKGLAANRVMHKRSWSSVDASSSHFVHQVRATEVGTGCLTSTSFFHPS</sequence>
<dbReference type="Proteomes" id="UP000076727">
    <property type="component" value="Unassembled WGS sequence"/>
</dbReference>
<accession>A0A165M809</accession>
<name>A0A165M809_9APHY</name>
<evidence type="ECO:0000313" key="2">
    <source>
        <dbReference type="Proteomes" id="UP000076727"/>
    </source>
</evidence>
<reference evidence="1 2" key="1">
    <citation type="journal article" date="2016" name="Mol. Biol. Evol.">
        <title>Comparative Genomics of Early-Diverging Mushroom-Forming Fungi Provides Insights into the Origins of Lignocellulose Decay Capabilities.</title>
        <authorList>
            <person name="Nagy L.G."/>
            <person name="Riley R."/>
            <person name="Tritt A."/>
            <person name="Adam C."/>
            <person name="Daum C."/>
            <person name="Floudas D."/>
            <person name="Sun H."/>
            <person name="Yadav J.S."/>
            <person name="Pangilinan J."/>
            <person name="Larsson K.H."/>
            <person name="Matsuura K."/>
            <person name="Barry K."/>
            <person name="Labutti K."/>
            <person name="Kuo R."/>
            <person name="Ohm R.A."/>
            <person name="Bhattacharya S.S."/>
            <person name="Shirouzu T."/>
            <person name="Yoshinaga Y."/>
            <person name="Martin F.M."/>
            <person name="Grigoriev I.V."/>
            <person name="Hibbett D.S."/>
        </authorList>
    </citation>
    <scope>NUCLEOTIDE SEQUENCE [LARGE SCALE GENOMIC DNA]</scope>
    <source>
        <strain evidence="1 2">L-15889</strain>
    </source>
</reference>
<keyword evidence="2" id="KW-1185">Reference proteome</keyword>
<proteinExistence type="predicted"/>
<dbReference type="AlphaFoldDB" id="A0A165M809"/>
<evidence type="ECO:0000313" key="1">
    <source>
        <dbReference type="EMBL" id="KZT65336.1"/>
    </source>
</evidence>
<gene>
    <name evidence="1" type="ORF">DAEQUDRAFT_529541</name>
</gene>